<dbReference type="AlphaFoldDB" id="A0A816NS31"/>
<evidence type="ECO:0000259" key="1">
    <source>
        <dbReference type="Pfam" id="PF04782"/>
    </source>
</evidence>
<dbReference type="Proteomes" id="UP001295469">
    <property type="component" value="Chromosome A09"/>
</dbReference>
<organism evidence="2">
    <name type="scientific">Brassica napus</name>
    <name type="common">Rape</name>
    <dbReference type="NCBI Taxonomy" id="3708"/>
    <lineage>
        <taxon>Eukaryota</taxon>
        <taxon>Viridiplantae</taxon>
        <taxon>Streptophyta</taxon>
        <taxon>Embryophyta</taxon>
        <taxon>Tracheophyta</taxon>
        <taxon>Spermatophyta</taxon>
        <taxon>Magnoliopsida</taxon>
        <taxon>eudicotyledons</taxon>
        <taxon>Gunneridae</taxon>
        <taxon>Pentapetalae</taxon>
        <taxon>rosids</taxon>
        <taxon>malvids</taxon>
        <taxon>Brassicales</taxon>
        <taxon>Brassicaceae</taxon>
        <taxon>Brassiceae</taxon>
        <taxon>Brassica</taxon>
    </lineage>
</organism>
<sequence>MAEVIKDLEDQFTAICDAAKEVSGLLEASRAQYAPSPNDHSAMKKLRYSGSESLDLVLAEDVVMTPEKLAEVAVKVLCHGMSVAVSSLAEFAIYSADEHSKLVNQPEETSGQRQDVNFNS</sequence>
<dbReference type="Pfam" id="PF04782">
    <property type="entry name" value="DUF632"/>
    <property type="match status" value="1"/>
</dbReference>
<protein>
    <submittedName>
        <fullName evidence="2">(rape) hypothetical protein</fullName>
    </submittedName>
</protein>
<proteinExistence type="predicted"/>
<feature type="domain" description="DUF632" evidence="1">
    <location>
        <begin position="1"/>
        <end position="67"/>
    </location>
</feature>
<reference evidence="2" key="1">
    <citation type="submission" date="2021-01" db="EMBL/GenBank/DDBJ databases">
        <authorList>
            <consortium name="Genoscope - CEA"/>
            <person name="William W."/>
        </authorList>
    </citation>
    <scope>NUCLEOTIDE SEQUENCE</scope>
</reference>
<accession>A0A816NS31</accession>
<name>A0A816NS31_BRANA</name>
<dbReference type="InterPro" id="IPR006867">
    <property type="entry name" value="DUF632"/>
</dbReference>
<evidence type="ECO:0000313" key="2">
    <source>
        <dbReference type="EMBL" id="CAF2038565.1"/>
    </source>
</evidence>
<gene>
    <name evidence="2" type="ORF">DARMORV10_A09P12200.1</name>
</gene>
<dbReference type="EMBL" id="HG994363">
    <property type="protein sequence ID" value="CAF2038565.1"/>
    <property type="molecule type" value="Genomic_DNA"/>
</dbReference>